<dbReference type="RefSeq" id="WP_113055525.1">
    <property type="nucleotide sequence ID" value="NZ_CP175536.1"/>
</dbReference>
<comment type="caution">
    <text evidence="5">The sequence shown here is derived from an EMBL/GenBank/DDBJ whole genome shotgun (WGS) entry which is preliminary data.</text>
</comment>
<dbReference type="InterPro" id="IPR020449">
    <property type="entry name" value="Tscrpt_reg_AraC-type_HTH"/>
</dbReference>
<evidence type="ECO:0000256" key="2">
    <source>
        <dbReference type="ARBA" id="ARBA00023125"/>
    </source>
</evidence>
<sequence>MTKISEAMYLGRLPDVRLSFQLLGLHARKADSNWTYPSHEHSMYEIHWMLDGQMNMVVNGQLYSQSAGDLLFIRPGMTHSCTGAGPQGFSYFSVHFSVHDISFCRELNRCRDIYYPADSKLALGLSSSLCTLYDLATEHLSTPLSSSKQMMVHAAVFELLGSLVGHLSQNASVTLSRKEAIAHQIAEHIEDSVRYIHLHGEIRESERTWIQDIAKSLNISPSQINRIFRQVYGTSPRKFLSDTLLNEAQRLLKQTDLNIDHIAMMLAYKTNAHFSRQFKRWTGITPSEFRSHSQQAPAADHPDHIESFSTKILSNNNT</sequence>
<dbReference type="PANTHER" id="PTHR43280:SF2">
    <property type="entry name" value="HTH-TYPE TRANSCRIPTIONAL REGULATOR EXSA"/>
    <property type="match status" value="1"/>
</dbReference>
<organism evidence="5 6">
    <name type="scientific">Paenibacillus taichungensis</name>
    <dbReference type="NCBI Taxonomy" id="484184"/>
    <lineage>
        <taxon>Bacteria</taxon>
        <taxon>Bacillati</taxon>
        <taxon>Bacillota</taxon>
        <taxon>Bacilli</taxon>
        <taxon>Bacillales</taxon>
        <taxon>Paenibacillaceae</taxon>
        <taxon>Paenibacillus</taxon>
    </lineage>
</organism>
<dbReference type="InterPro" id="IPR018060">
    <property type="entry name" value="HTH_AraC"/>
</dbReference>
<evidence type="ECO:0000256" key="1">
    <source>
        <dbReference type="ARBA" id="ARBA00023015"/>
    </source>
</evidence>
<dbReference type="InterPro" id="IPR003313">
    <property type="entry name" value="AraC-bd"/>
</dbReference>
<evidence type="ECO:0000256" key="3">
    <source>
        <dbReference type="ARBA" id="ARBA00023163"/>
    </source>
</evidence>
<feature type="domain" description="HTH araC/xylS-type" evidence="4">
    <location>
        <begin position="190"/>
        <end position="292"/>
    </location>
</feature>
<dbReference type="PRINTS" id="PR00032">
    <property type="entry name" value="HTHARAC"/>
</dbReference>
<evidence type="ECO:0000259" key="4">
    <source>
        <dbReference type="PROSITE" id="PS01124"/>
    </source>
</evidence>
<name>A0A329QHR1_9BACL</name>
<dbReference type="SUPFAM" id="SSF51215">
    <property type="entry name" value="Regulatory protein AraC"/>
    <property type="match status" value="1"/>
</dbReference>
<dbReference type="PROSITE" id="PS01124">
    <property type="entry name" value="HTH_ARAC_FAMILY_2"/>
    <property type="match status" value="1"/>
</dbReference>
<dbReference type="Gene3D" id="2.60.120.10">
    <property type="entry name" value="Jelly Rolls"/>
    <property type="match status" value="1"/>
</dbReference>
<proteinExistence type="predicted"/>
<dbReference type="Gene3D" id="1.10.10.60">
    <property type="entry name" value="Homeodomain-like"/>
    <property type="match status" value="2"/>
</dbReference>
<dbReference type="PANTHER" id="PTHR43280">
    <property type="entry name" value="ARAC-FAMILY TRANSCRIPTIONAL REGULATOR"/>
    <property type="match status" value="1"/>
</dbReference>
<dbReference type="Proteomes" id="UP000250642">
    <property type="component" value="Unassembled WGS sequence"/>
</dbReference>
<dbReference type="SUPFAM" id="SSF46689">
    <property type="entry name" value="Homeodomain-like"/>
    <property type="match status" value="1"/>
</dbReference>
<keyword evidence="2" id="KW-0238">DNA-binding</keyword>
<dbReference type="AlphaFoldDB" id="A0A329QHR1"/>
<reference evidence="5 6" key="1">
    <citation type="submission" date="2018-04" db="EMBL/GenBank/DDBJ databases">
        <title>Paenibacillus taichungensis Genome sequencing and assembly.</title>
        <authorList>
            <person name="Xu J."/>
            <person name="Rensing C."/>
            <person name="Mazhar H.S."/>
        </authorList>
    </citation>
    <scope>NUCLEOTIDE SEQUENCE [LARGE SCALE GENOMIC DNA]</scope>
    <source>
        <strain evidence="5 6">NC1</strain>
    </source>
</reference>
<keyword evidence="1" id="KW-0805">Transcription regulation</keyword>
<evidence type="ECO:0000313" key="6">
    <source>
        <dbReference type="Proteomes" id="UP000250642"/>
    </source>
</evidence>
<dbReference type="InterPro" id="IPR009057">
    <property type="entry name" value="Homeodomain-like_sf"/>
</dbReference>
<protein>
    <submittedName>
        <fullName evidence="5">AraC family transcriptional regulator</fullName>
    </submittedName>
</protein>
<keyword evidence="3" id="KW-0804">Transcription</keyword>
<dbReference type="EMBL" id="QEVW01000018">
    <property type="protein sequence ID" value="RAW11521.1"/>
    <property type="molecule type" value="Genomic_DNA"/>
</dbReference>
<accession>A0A329QHR1</accession>
<dbReference type="InterPro" id="IPR014710">
    <property type="entry name" value="RmlC-like_jellyroll"/>
</dbReference>
<dbReference type="SMART" id="SM00342">
    <property type="entry name" value="HTH_ARAC"/>
    <property type="match status" value="1"/>
</dbReference>
<dbReference type="GO" id="GO:0043565">
    <property type="term" value="F:sequence-specific DNA binding"/>
    <property type="evidence" value="ECO:0007669"/>
    <property type="project" value="InterPro"/>
</dbReference>
<dbReference type="GO" id="GO:0003700">
    <property type="term" value="F:DNA-binding transcription factor activity"/>
    <property type="evidence" value="ECO:0007669"/>
    <property type="project" value="InterPro"/>
</dbReference>
<dbReference type="Pfam" id="PF02311">
    <property type="entry name" value="AraC_binding"/>
    <property type="match status" value="1"/>
</dbReference>
<gene>
    <name evidence="5" type="ORF">DC345_25120</name>
</gene>
<dbReference type="Pfam" id="PF12833">
    <property type="entry name" value="HTH_18"/>
    <property type="match status" value="1"/>
</dbReference>
<evidence type="ECO:0000313" key="5">
    <source>
        <dbReference type="EMBL" id="RAW11521.1"/>
    </source>
</evidence>
<dbReference type="InterPro" id="IPR037923">
    <property type="entry name" value="HTH-like"/>
</dbReference>